<dbReference type="PANTHER" id="PTHR10572">
    <property type="entry name" value="3-HYDROXY-3-METHYLGLUTARYL-COENZYME A REDUCTASE"/>
    <property type="match status" value="1"/>
</dbReference>
<evidence type="ECO:0000256" key="1">
    <source>
        <dbReference type="ARBA" id="ARBA00007661"/>
    </source>
</evidence>
<dbReference type="Pfam" id="PF00368">
    <property type="entry name" value="HMG-CoA_red"/>
    <property type="match status" value="1"/>
</dbReference>
<reference evidence="3 4" key="1">
    <citation type="journal article" date="2022" name="bioRxiv">
        <title>Genomics of Preaxostyla Flagellates Illuminates Evolutionary Transitions and the Path Towards Mitochondrial Loss.</title>
        <authorList>
            <person name="Novak L.V.F."/>
            <person name="Treitli S.C."/>
            <person name="Pyrih J."/>
            <person name="Halakuc P."/>
            <person name="Pipaliya S.V."/>
            <person name="Vacek V."/>
            <person name="Brzon O."/>
            <person name="Soukal P."/>
            <person name="Eme L."/>
            <person name="Dacks J.B."/>
            <person name="Karnkowska A."/>
            <person name="Elias M."/>
            <person name="Hampl V."/>
        </authorList>
    </citation>
    <scope>NUCLEOTIDE SEQUENCE [LARGE SCALE GENOMIC DNA]</scope>
    <source>
        <strain evidence="3">NAU3</strain>
        <tissue evidence="3">Gut</tissue>
    </source>
</reference>
<dbReference type="InterPro" id="IPR009023">
    <property type="entry name" value="HMG_CoA_Rdtase_NAD(P)-bd_sf"/>
</dbReference>
<dbReference type="GO" id="GO:0004420">
    <property type="term" value="F:hydroxymethylglutaryl-CoA reductase (NADPH) activity"/>
    <property type="evidence" value="ECO:0007669"/>
    <property type="project" value="UniProtKB-EC"/>
</dbReference>
<gene>
    <name evidence="3" type="ORF">BLNAU_12896</name>
</gene>
<keyword evidence="2 3" id="KW-0560">Oxidoreductase</keyword>
<evidence type="ECO:0000256" key="2">
    <source>
        <dbReference type="ARBA" id="ARBA00023002"/>
    </source>
</evidence>
<dbReference type="EMBL" id="JARBJD010000107">
    <property type="protein sequence ID" value="KAK2952193.1"/>
    <property type="molecule type" value="Genomic_DNA"/>
</dbReference>
<dbReference type="Proteomes" id="UP001281761">
    <property type="component" value="Unassembled WGS sequence"/>
</dbReference>
<dbReference type="SUPFAM" id="SSF56542">
    <property type="entry name" value="Substrate-binding domain of HMG-CoA reductase"/>
    <property type="match status" value="1"/>
</dbReference>
<proteinExistence type="inferred from homology"/>
<dbReference type="PANTHER" id="PTHR10572:SF24">
    <property type="entry name" value="3-HYDROXY-3-METHYLGLUTARYL-COENZYME A REDUCTASE"/>
    <property type="match status" value="1"/>
</dbReference>
<organism evidence="3 4">
    <name type="scientific">Blattamonas nauphoetae</name>
    <dbReference type="NCBI Taxonomy" id="2049346"/>
    <lineage>
        <taxon>Eukaryota</taxon>
        <taxon>Metamonada</taxon>
        <taxon>Preaxostyla</taxon>
        <taxon>Oxymonadida</taxon>
        <taxon>Blattamonas</taxon>
    </lineage>
</organism>
<evidence type="ECO:0000313" key="4">
    <source>
        <dbReference type="Proteomes" id="UP001281761"/>
    </source>
</evidence>
<dbReference type="InterPro" id="IPR009029">
    <property type="entry name" value="HMG_CoA_Rdtase_sub-bd_dom_sf"/>
</dbReference>
<dbReference type="PRINTS" id="PR00071">
    <property type="entry name" value="HMGCOARDTASE"/>
</dbReference>
<protein>
    <submittedName>
        <fullName evidence="3">3-hydroxy-3-methylglutaryl-coenzyme A reductase</fullName>
        <ecNumber evidence="3">1.1.1.34</ecNumber>
    </submittedName>
</protein>
<dbReference type="Gene3D" id="3.90.770.10">
    <property type="entry name" value="3-hydroxy-3-methylglutaryl-coenzyme A Reductase, Chain A, domain 2"/>
    <property type="match status" value="1"/>
</dbReference>
<dbReference type="SUPFAM" id="SSF55035">
    <property type="entry name" value="NAD-binding domain of HMG-CoA reductase"/>
    <property type="match status" value="1"/>
</dbReference>
<comment type="similarity">
    <text evidence="1">Belongs to the HMG-CoA reductase family.</text>
</comment>
<dbReference type="InterPro" id="IPR023074">
    <property type="entry name" value="HMG_CoA_Rdtase_cat_sf"/>
</dbReference>
<keyword evidence="4" id="KW-1185">Reference proteome</keyword>
<comment type="caution">
    <text evidence="3">The sequence shown here is derived from an EMBL/GenBank/DDBJ whole genome shotgun (WGS) entry which is preliminary data.</text>
</comment>
<evidence type="ECO:0000313" key="3">
    <source>
        <dbReference type="EMBL" id="KAK2952193.1"/>
    </source>
</evidence>
<name>A0ABQ9XIE9_9EUKA</name>
<dbReference type="EC" id="1.1.1.34" evidence="3"/>
<dbReference type="InterPro" id="IPR002202">
    <property type="entry name" value="HMG_CoA_Rdtase"/>
</dbReference>
<dbReference type="PROSITE" id="PS50065">
    <property type="entry name" value="HMG_COA_REDUCTASE_4"/>
    <property type="match status" value="1"/>
</dbReference>
<sequence>MLIGLQNGTIKLYQLETLLGNDNIRAVSLRQQYTLSTKQSVAQHISQTKTDTWLPVDGHERDAMGMNMLSNGVQKTLSTMQNGDWPDMKVLSLSGNVCVDKKVSGINTLLGRGKSVTAQILLRRDVLSFSSTASLETIHNIVEANNLSTQKAGSVEGFSLTAAQTLAAVFTATGQDLAQLVESSSAIVSTSLASPDSLLLSVSLPCLEMATVGGGTGLPAQSANLDSIIPNRQTLPTGEAVRTLCSVTAALVLASELAALCEMAEQIDLFNSD</sequence>
<accession>A0ABQ9XIE9</accession>